<protein>
    <submittedName>
        <fullName evidence="7">DNA-directed RNA polymerase sigma-70 factor</fullName>
    </submittedName>
</protein>
<keyword evidence="2" id="KW-0805">Transcription regulation</keyword>
<dbReference type="GO" id="GO:0000428">
    <property type="term" value="C:DNA-directed RNA polymerase complex"/>
    <property type="evidence" value="ECO:0007669"/>
    <property type="project" value="UniProtKB-KW"/>
</dbReference>
<name>A0ABQ3N6X1_9BACI</name>
<dbReference type="PANTHER" id="PTHR43133:SF51">
    <property type="entry name" value="RNA POLYMERASE SIGMA FACTOR"/>
    <property type="match status" value="1"/>
</dbReference>
<sequence>MNMEKQLMNRIRMGDEDAFSMLVEEGLAAAYKTAYLILRSKELAEDAVQLALEDCYISIMKNKDIRNFKAWFYRLVYSRLIDVYRKNARNLFSDIEESPEAIEKMKSKSAQSEAVHNENKQEMLTLITSLPQDQSVPILLHYYEDLSIKEISLILNENTNTIKTRLVRGRKKLTDLLKKNNTYSLEVKTYGI</sequence>
<proteinExistence type="inferred from homology"/>
<evidence type="ECO:0000313" key="8">
    <source>
        <dbReference type="Proteomes" id="UP000637074"/>
    </source>
</evidence>
<reference evidence="7 8" key="1">
    <citation type="journal article" date="2022" name="Int. J. Syst. Evol. Microbiol.">
        <title>Neobacillus kokaensis sp. nov., isolated from soil.</title>
        <authorList>
            <person name="Yuki K."/>
            <person name="Matsubara H."/>
            <person name="Yamaguchi S."/>
        </authorList>
    </citation>
    <scope>NUCLEOTIDE SEQUENCE [LARGE SCALE GENOMIC DNA]</scope>
    <source>
        <strain evidence="7 8">LOB 377</strain>
    </source>
</reference>
<dbReference type="Gene3D" id="1.10.1740.10">
    <property type="match status" value="1"/>
</dbReference>
<dbReference type="SUPFAM" id="SSF88659">
    <property type="entry name" value="Sigma3 and sigma4 domains of RNA polymerase sigma factors"/>
    <property type="match status" value="1"/>
</dbReference>
<feature type="domain" description="RNA polymerase sigma factor 70 region 4 type 2" evidence="6">
    <location>
        <begin position="121"/>
        <end position="173"/>
    </location>
</feature>
<feature type="domain" description="RNA polymerase sigma-70 region 2" evidence="5">
    <location>
        <begin position="22"/>
        <end position="89"/>
    </location>
</feature>
<evidence type="ECO:0000313" key="7">
    <source>
        <dbReference type="EMBL" id="GHI00689.1"/>
    </source>
</evidence>
<gene>
    <name evidence="7" type="ORF">AM1BK_42310</name>
</gene>
<keyword evidence="4" id="KW-0804">Transcription</keyword>
<evidence type="ECO:0000256" key="4">
    <source>
        <dbReference type="ARBA" id="ARBA00023163"/>
    </source>
</evidence>
<dbReference type="InterPro" id="IPR013324">
    <property type="entry name" value="RNA_pol_sigma_r3/r4-like"/>
</dbReference>
<evidence type="ECO:0000259" key="5">
    <source>
        <dbReference type="Pfam" id="PF04542"/>
    </source>
</evidence>
<dbReference type="Pfam" id="PF08281">
    <property type="entry name" value="Sigma70_r4_2"/>
    <property type="match status" value="1"/>
</dbReference>
<evidence type="ECO:0000256" key="2">
    <source>
        <dbReference type="ARBA" id="ARBA00023015"/>
    </source>
</evidence>
<comment type="caution">
    <text evidence="7">The sequence shown here is derived from an EMBL/GenBank/DDBJ whole genome shotgun (WGS) entry which is preliminary data.</text>
</comment>
<dbReference type="SUPFAM" id="SSF88946">
    <property type="entry name" value="Sigma2 domain of RNA polymerase sigma factors"/>
    <property type="match status" value="1"/>
</dbReference>
<comment type="similarity">
    <text evidence="1">Belongs to the sigma-70 factor family. ECF subfamily.</text>
</comment>
<dbReference type="InterPro" id="IPR039425">
    <property type="entry name" value="RNA_pol_sigma-70-like"/>
</dbReference>
<dbReference type="CDD" id="cd06171">
    <property type="entry name" value="Sigma70_r4"/>
    <property type="match status" value="1"/>
</dbReference>
<evidence type="ECO:0000259" key="6">
    <source>
        <dbReference type="Pfam" id="PF08281"/>
    </source>
</evidence>
<dbReference type="InterPro" id="IPR014284">
    <property type="entry name" value="RNA_pol_sigma-70_dom"/>
</dbReference>
<evidence type="ECO:0000256" key="1">
    <source>
        <dbReference type="ARBA" id="ARBA00010641"/>
    </source>
</evidence>
<accession>A0ABQ3N6X1</accession>
<keyword evidence="3" id="KW-0731">Sigma factor</keyword>
<keyword evidence="7" id="KW-0240">DNA-directed RNA polymerase</keyword>
<dbReference type="Proteomes" id="UP000637074">
    <property type="component" value="Unassembled WGS sequence"/>
</dbReference>
<evidence type="ECO:0000256" key="3">
    <source>
        <dbReference type="ARBA" id="ARBA00023082"/>
    </source>
</evidence>
<dbReference type="InterPro" id="IPR013325">
    <property type="entry name" value="RNA_pol_sigma_r2"/>
</dbReference>
<dbReference type="Pfam" id="PF04542">
    <property type="entry name" value="Sigma70_r2"/>
    <property type="match status" value="1"/>
</dbReference>
<dbReference type="InterPro" id="IPR013249">
    <property type="entry name" value="RNA_pol_sigma70_r4_t2"/>
</dbReference>
<keyword evidence="8" id="KW-1185">Reference proteome</keyword>
<dbReference type="InterPro" id="IPR036388">
    <property type="entry name" value="WH-like_DNA-bd_sf"/>
</dbReference>
<organism evidence="7 8">
    <name type="scientific">Neobacillus kokaensis</name>
    <dbReference type="NCBI Taxonomy" id="2759023"/>
    <lineage>
        <taxon>Bacteria</taxon>
        <taxon>Bacillati</taxon>
        <taxon>Bacillota</taxon>
        <taxon>Bacilli</taxon>
        <taxon>Bacillales</taxon>
        <taxon>Bacillaceae</taxon>
        <taxon>Neobacillus</taxon>
    </lineage>
</organism>
<dbReference type="InterPro" id="IPR007627">
    <property type="entry name" value="RNA_pol_sigma70_r2"/>
</dbReference>
<dbReference type="NCBIfam" id="TIGR02937">
    <property type="entry name" value="sigma70-ECF"/>
    <property type="match status" value="1"/>
</dbReference>
<dbReference type="EMBL" id="BNDS01000026">
    <property type="protein sequence ID" value="GHI00689.1"/>
    <property type="molecule type" value="Genomic_DNA"/>
</dbReference>
<dbReference type="PANTHER" id="PTHR43133">
    <property type="entry name" value="RNA POLYMERASE ECF-TYPE SIGMA FACTO"/>
    <property type="match status" value="1"/>
</dbReference>
<dbReference type="Gene3D" id="1.10.10.10">
    <property type="entry name" value="Winged helix-like DNA-binding domain superfamily/Winged helix DNA-binding domain"/>
    <property type="match status" value="1"/>
</dbReference>